<protein>
    <recommendedName>
        <fullName evidence="4">Peptide methionine sulfoxide reductase MsrA</fullName>
        <shortName evidence="4">Protein-methionine-S-oxide reductase</shortName>
        <ecNumber evidence="4">1.8.4.11</ecNumber>
    </recommendedName>
    <alternativeName>
        <fullName evidence="4">Peptide-methionine (S)-S-oxide reductase</fullName>
        <shortName evidence="4">Peptide Met(O) reductase</shortName>
    </alternativeName>
</protein>
<evidence type="ECO:0000313" key="7">
    <source>
        <dbReference type="Proteomes" id="UP000028523"/>
    </source>
</evidence>
<dbReference type="HAMAP" id="MF_01401">
    <property type="entry name" value="MsrA"/>
    <property type="match status" value="1"/>
</dbReference>
<dbReference type="AlphaFoldDB" id="A0A084U4F1"/>
<proteinExistence type="inferred from homology"/>
<comment type="similarity">
    <text evidence="4">Belongs to the MsrA Met sulfoxide reductase family.</text>
</comment>
<sequence length="166" mass="19359">MIKKVYVAGGCFWGVEHFYKLALENIRTRVGYLNSMIDNPNYEIVCDGISDAVEAVEIKYDDENYTIGDILDILFIIIDPTSLNKQGNDVGRQYRTGFYSDDSNDLKYANDYIEKIKHNYSKPIVVEVKNVENFYEAEEYHQKYLEKNPNGYCHIDMSLVNKIKRK</sequence>
<gene>
    <name evidence="4 6" type="primary">msrA</name>
    <name evidence="6" type="ORF">P271_699</name>
</gene>
<dbReference type="Gene3D" id="3.30.1060.10">
    <property type="entry name" value="Peptide methionine sulphoxide reductase MsrA"/>
    <property type="match status" value="1"/>
</dbReference>
<comment type="catalytic activity">
    <reaction evidence="2 4">
        <text>L-methionyl-[protein] + [thioredoxin]-disulfide + H2O = L-methionyl-(S)-S-oxide-[protein] + [thioredoxin]-dithiol</text>
        <dbReference type="Rhea" id="RHEA:14217"/>
        <dbReference type="Rhea" id="RHEA-COMP:10698"/>
        <dbReference type="Rhea" id="RHEA-COMP:10700"/>
        <dbReference type="Rhea" id="RHEA-COMP:12313"/>
        <dbReference type="Rhea" id="RHEA-COMP:12315"/>
        <dbReference type="ChEBI" id="CHEBI:15377"/>
        <dbReference type="ChEBI" id="CHEBI:16044"/>
        <dbReference type="ChEBI" id="CHEBI:29950"/>
        <dbReference type="ChEBI" id="CHEBI:44120"/>
        <dbReference type="ChEBI" id="CHEBI:50058"/>
        <dbReference type="EC" id="1.8.4.11"/>
    </reaction>
</comment>
<dbReference type="GO" id="GO:0034599">
    <property type="term" value="P:cellular response to oxidative stress"/>
    <property type="evidence" value="ECO:0007669"/>
    <property type="project" value="TreeGrafter"/>
</dbReference>
<accession>A0A084U4F1</accession>
<dbReference type="PANTHER" id="PTHR42799">
    <property type="entry name" value="MITOCHONDRIAL PEPTIDE METHIONINE SULFOXIDE REDUCTASE"/>
    <property type="match status" value="1"/>
</dbReference>
<comment type="catalytic activity">
    <reaction evidence="3 4">
        <text>[thioredoxin]-disulfide + L-methionine + H2O = L-methionine (S)-S-oxide + [thioredoxin]-dithiol</text>
        <dbReference type="Rhea" id="RHEA:19993"/>
        <dbReference type="Rhea" id="RHEA-COMP:10698"/>
        <dbReference type="Rhea" id="RHEA-COMP:10700"/>
        <dbReference type="ChEBI" id="CHEBI:15377"/>
        <dbReference type="ChEBI" id="CHEBI:29950"/>
        <dbReference type="ChEBI" id="CHEBI:50058"/>
        <dbReference type="ChEBI" id="CHEBI:57844"/>
        <dbReference type="ChEBI" id="CHEBI:58772"/>
        <dbReference type="EC" id="1.8.4.11"/>
    </reaction>
</comment>
<comment type="function">
    <text evidence="4">Has an important function as a repair enzyme for proteins that have been inactivated by oxidation. Catalyzes the reversible oxidation-reduction of methionine sulfoxide in proteins to methionine.</text>
</comment>
<dbReference type="GO" id="GO:0005737">
    <property type="term" value="C:cytoplasm"/>
    <property type="evidence" value="ECO:0007669"/>
    <property type="project" value="TreeGrafter"/>
</dbReference>
<name>A0A084U4F1_MALIO</name>
<evidence type="ECO:0000256" key="3">
    <source>
        <dbReference type="ARBA" id="ARBA00048782"/>
    </source>
</evidence>
<evidence type="ECO:0000259" key="5">
    <source>
        <dbReference type="Pfam" id="PF01625"/>
    </source>
</evidence>
<dbReference type="EMBL" id="AWQU01000058">
    <property type="protein sequence ID" value="KFB07837.1"/>
    <property type="molecule type" value="Genomic_DNA"/>
</dbReference>
<organism evidence="6 7">
    <name type="scientific">Malacoplasma iowae DK-CPA</name>
    <dbReference type="NCBI Taxonomy" id="1394179"/>
    <lineage>
        <taxon>Bacteria</taxon>
        <taxon>Bacillati</taxon>
        <taxon>Mycoplasmatota</taxon>
        <taxon>Mycoplasmoidales</taxon>
        <taxon>Mycoplasmoidaceae</taxon>
        <taxon>Malacoplasma</taxon>
    </lineage>
</organism>
<dbReference type="Pfam" id="PF01625">
    <property type="entry name" value="PMSR"/>
    <property type="match status" value="1"/>
</dbReference>
<feature type="domain" description="Peptide methionine sulphoxide reductase MsrA" evidence="5">
    <location>
        <begin position="4"/>
        <end position="154"/>
    </location>
</feature>
<dbReference type="InterPro" id="IPR002569">
    <property type="entry name" value="Met_Sox_Rdtase_MsrA_dom"/>
</dbReference>
<evidence type="ECO:0000256" key="1">
    <source>
        <dbReference type="ARBA" id="ARBA00023002"/>
    </source>
</evidence>
<feature type="active site" evidence="4">
    <location>
        <position position="11"/>
    </location>
</feature>
<dbReference type="NCBIfam" id="TIGR00401">
    <property type="entry name" value="msrA"/>
    <property type="match status" value="1"/>
</dbReference>
<dbReference type="GO" id="GO:0008113">
    <property type="term" value="F:peptide-methionine (S)-S-oxide reductase activity"/>
    <property type="evidence" value="ECO:0007669"/>
    <property type="project" value="UniProtKB-UniRule"/>
</dbReference>
<dbReference type="InterPro" id="IPR050162">
    <property type="entry name" value="MsrA_MetSO_reductase"/>
</dbReference>
<evidence type="ECO:0000256" key="4">
    <source>
        <dbReference type="HAMAP-Rule" id="MF_01401"/>
    </source>
</evidence>
<dbReference type="PANTHER" id="PTHR42799:SF2">
    <property type="entry name" value="MITOCHONDRIAL PEPTIDE METHIONINE SULFOXIDE REDUCTASE"/>
    <property type="match status" value="1"/>
</dbReference>
<dbReference type="InterPro" id="IPR036509">
    <property type="entry name" value="Met_Sox_Rdtase_MsrA_sf"/>
</dbReference>
<reference evidence="6 7" key="1">
    <citation type="journal article" date="2014" name="PLoS ONE">
        <title>Reduction of Hydrogen Peroxide Accumulation and Toxicity by a Catalase from Mycoplasma iowae.</title>
        <authorList>
            <person name="Pritchard R.E."/>
            <person name="Prassinos A.J."/>
            <person name="Osborne J.D."/>
            <person name="Raviv Z."/>
            <person name="Balish M.F."/>
        </authorList>
    </citation>
    <scope>NUCLEOTIDE SEQUENCE [LARGE SCALE GENOMIC DNA]</scope>
    <source>
        <strain evidence="6 7">DK-CPA</strain>
    </source>
</reference>
<dbReference type="Proteomes" id="UP000028523">
    <property type="component" value="Unassembled WGS sequence"/>
</dbReference>
<comment type="caution">
    <text evidence="6">The sequence shown here is derived from an EMBL/GenBank/DDBJ whole genome shotgun (WGS) entry which is preliminary data.</text>
</comment>
<keyword evidence="1 4" id="KW-0560">Oxidoreductase</keyword>
<evidence type="ECO:0000313" key="6">
    <source>
        <dbReference type="EMBL" id="KFB07837.1"/>
    </source>
</evidence>
<keyword evidence="7" id="KW-1185">Reference proteome</keyword>
<dbReference type="SUPFAM" id="SSF55068">
    <property type="entry name" value="Peptide methionine sulfoxide reductase"/>
    <property type="match status" value="1"/>
</dbReference>
<dbReference type="EC" id="1.8.4.11" evidence="4"/>
<evidence type="ECO:0000256" key="2">
    <source>
        <dbReference type="ARBA" id="ARBA00047806"/>
    </source>
</evidence>
<dbReference type="GO" id="GO:0033744">
    <property type="term" value="F:L-methionine:thioredoxin-disulfide S-oxidoreductase activity"/>
    <property type="evidence" value="ECO:0007669"/>
    <property type="project" value="RHEA"/>
</dbReference>